<comment type="similarity">
    <text evidence="2">Belongs to the SusD family.</text>
</comment>
<keyword evidence="9" id="KW-1185">Reference proteome</keyword>
<dbReference type="PROSITE" id="PS51257">
    <property type="entry name" value="PROKAR_LIPOPROTEIN"/>
    <property type="match status" value="1"/>
</dbReference>
<evidence type="ECO:0000259" key="7">
    <source>
        <dbReference type="Pfam" id="PF14322"/>
    </source>
</evidence>
<evidence type="ECO:0000256" key="2">
    <source>
        <dbReference type="ARBA" id="ARBA00006275"/>
    </source>
</evidence>
<proteinExistence type="inferred from homology"/>
<sequence>MKYTLKNISIGISLLCGVTFTACNTDFLNTKPLSEVPGIDVWKDANLAEAFLNEIYNGLGNGGFTEVMLSSATDESMFIHGYNMNKMVESSISATDGAFVTERSQFKWDQMYKRIRACNVFFLNIDQTPFDNAALKDRLKGEAFFLRGYFYHQLVRAFGGVPLITQTYALGESDYTVARNTFEECVAFIEKDCDSAAYYLKGKQEIKGRTTEGAALALKSRILLYAASDLHDVPTAKAKSTDIAGYGHPELLGYVSGDRKARWLKAKNAAKAVMNLSRYSIQSPSPGSQTEAAENYQNMFLKDNTETIFSRYFVNEKSEDGGQIGKFNGLNGYHNWAGNVPIQSMIDDYEMNDGTPFSWSNPAHKAAPYQNRDPRFYATILYDGANWRKRPSDVTAKDPANQVQTGTYEVTDASNKVVPVKGLDTRSSPIEDWNGTFTGYYLKKFIDPAVDAQYFNQQVPYPFFRYTEIVFNYIEACIELGEDPEARTWLNKIRARAAMPDITVSGNALKARYQQERHIEMAFEDHRFYDVRRWMTAPETIGRPLNGIVITAKLKAGKTASIYRYDTNLYDYTYLPVVLAAETRKWLDKMYFMPIMRDEINRNNKLLQNPAY</sequence>
<comment type="subcellular location">
    <subcellularLocation>
        <location evidence="1">Cell outer membrane</location>
    </subcellularLocation>
</comment>
<evidence type="ECO:0000256" key="1">
    <source>
        <dbReference type="ARBA" id="ARBA00004442"/>
    </source>
</evidence>
<evidence type="ECO:0000256" key="3">
    <source>
        <dbReference type="ARBA" id="ARBA00022729"/>
    </source>
</evidence>
<dbReference type="Proteomes" id="UP001549749">
    <property type="component" value="Unassembled WGS sequence"/>
</dbReference>
<dbReference type="InterPro" id="IPR033985">
    <property type="entry name" value="SusD-like_N"/>
</dbReference>
<name>A0ABV2T9M2_9BACT</name>
<feature type="domain" description="RagB/SusD" evidence="6">
    <location>
        <begin position="305"/>
        <end position="612"/>
    </location>
</feature>
<dbReference type="InterPro" id="IPR012944">
    <property type="entry name" value="SusD_RagB_dom"/>
</dbReference>
<dbReference type="Pfam" id="PF07980">
    <property type="entry name" value="SusD_RagB"/>
    <property type="match status" value="1"/>
</dbReference>
<evidence type="ECO:0000313" key="9">
    <source>
        <dbReference type="Proteomes" id="UP001549749"/>
    </source>
</evidence>
<dbReference type="Pfam" id="PF14322">
    <property type="entry name" value="SusD-like_3"/>
    <property type="match status" value="1"/>
</dbReference>
<dbReference type="EMBL" id="JBEXAC010000002">
    <property type="protein sequence ID" value="MET6999733.1"/>
    <property type="molecule type" value="Genomic_DNA"/>
</dbReference>
<dbReference type="CDD" id="cd08977">
    <property type="entry name" value="SusD"/>
    <property type="match status" value="1"/>
</dbReference>
<gene>
    <name evidence="8" type="ORF">ABR189_20250</name>
</gene>
<dbReference type="RefSeq" id="WP_354662295.1">
    <property type="nucleotide sequence ID" value="NZ_JBEXAC010000002.1"/>
</dbReference>
<keyword evidence="5" id="KW-0998">Cell outer membrane</keyword>
<evidence type="ECO:0000256" key="5">
    <source>
        <dbReference type="ARBA" id="ARBA00023237"/>
    </source>
</evidence>
<comment type="caution">
    <text evidence="8">The sequence shown here is derived from an EMBL/GenBank/DDBJ whole genome shotgun (WGS) entry which is preliminary data.</text>
</comment>
<keyword evidence="4" id="KW-0472">Membrane</keyword>
<dbReference type="Gene3D" id="1.25.40.390">
    <property type="match status" value="1"/>
</dbReference>
<accession>A0ABV2T9M2</accession>
<evidence type="ECO:0000313" key="8">
    <source>
        <dbReference type="EMBL" id="MET6999733.1"/>
    </source>
</evidence>
<evidence type="ECO:0000256" key="4">
    <source>
        <dbReference type="ARBA" id="ARBA00023136"/>
    </source>
</evidence>
<dbReference type="InterPro" id="IPR011990">
    <property type="entry name" value="TPR-like_helical_dom_sf"/>
</dbReference>
<reference evidence="8 9" key="1">
    <citation type="submission" date="2024-06" db="EMBL/GenBank/DDBJ databases">
        <title>Chitinophaga defluvii sp. nov., isolated from municipal sewage.</title>
        <authorList>
            <person name="Zhang L."/>
        </authorList>
    </citation>
    <scope>NUCLEOTIDE SEQUENCE [LARGE SCALE GENOMIC DNA]</scope>
    <source>
        <strain evidence="8 9">H8</strain>
    </source>
</reference>
<dbReference type="SUPFAM" id="SSF48452">
    <property type="entry name" value="TPR-like"/>
    <property type="match status" value="1"/>
</dbReference>
<keyword evidence="3" id="KW-0732">Signal</keyword>
<protein>
    <submittedName>
        <fullName evidence="8">RagB/SusD family nutrient uptake outer membrane protein</fullName>
    </submittedName>
</protein>
<evidence type="ECO:0000259" key="6">
    <source>
        <dbReference type="Pfam" id="PF07980"/>
    </source>
</evidence>
<organism evidence="8 9">
    <name type="scientific">Chitinophaga defluvii</name>
    <dbReference type="NCBI Taxonomy" id="3163343"/>
    <lineage>
        <taxon>Bacteria</taxon>
        <taxon>Pseudomonadati</taxon>
        <taxon>Bacteroidota</taxon>
        <taxon>Chitinophagia</taxon>
        <taxon>Chitinophagales</taxon>
        <taxon>Chitinophagaceae</taxon>
        <taxon>Chitinophaga</taxon>
    </lineage>
</organism>
<feature type="domain" description="SusD-like N-terminal" evidence="7">
    <location>
        <begin position="26"/>
        <end position="224"/>
    </location>
</feature>